<sequence>MSDEAPLVSVVIPTYGRPEFLTEAVESVLDQTYDHIEVVVVDDCSPDPVEPQLAGVDPGDRSLRVVRHEENQGASAARTTGIEESTGEFVAFIDDDDVWLSEKVERQLAAFEDPDVGVVTTGLRYEVDGEVSHVMRPTLSGDATVELLYGEPFGTFSTLMARRSVVDVAGTPDDRFPCWQDREWPIRLSQHCAVASVSEPLAVHRMGDHGQITDDFETKRDVAYPLFVETFRPLAAEYGPRVERRLVSTRSNFVASAALKAGHYDDARRFAWQAIRADPTDHDGYVHLGLGLGGRRLFRTAQRAKRALNGRRAASGS</sequence>
<dbReference type="InterPro" id="IPR029044">
    <property type="entry name" value="Nucleotide-diphossugar_trans"/>
</dbReference>
<feature type="domain" description="Glycosyltransferase 2-like" evidence="4">
    <location>
        <begin position="9"/>
        <end position="166"/>
    </location>
</feature>
<evidence type="ECO:0000256" key="2">
    <source>
        <dbReference type="ARBA" id="ARBA00022676"/>
    </source>
</evidence>
<dbReference type="Gene3D" id="3.90.550.10">
    <property type="entry name" value="Spore Coat Polysaccharide Biosynthesis Protein SpsA, Chain A"/>
    <property type="match status" value="1"/>
</dbReference>
<accession>A0ABD6B0R2</accession>
<name>A0ABD6B0R2_9EURY</name>
<dbReference type="PANTHER" id="PTHR43685:SF5">
    <property type="entry name" value="GLYCOSYLTRANSFERASE EPSE-RELATED"/>
    <property type="match status" value="1"/>
</dbReference>
<dbReference type="SUPFAM" id="SSF53448">
    <property type="entry name" value="Nucleotide-diphospho-sugar transferases"/>
    <property type="match status" value="1"/>
</dbReference>
<keyword evidence="2" id="KW-0328">Glycosyltransferase</keyword>
<evidence type="ECO:0000313" key="6">
    <source>
        <dbReference type="Proteomes" id="UP001597187"/>
    </source>
</evidence>
<evidence type="ECO:0000256" key="3">
    <source>
        <dbReference type="ARBA" id="ARBA00022679"/>
    </source>
</evidence>
<dbReference type="RefSeq" id="WP_250875698.1">
    <property type="nucleotide sequence ID" value="NZ_JALXFV010000011.1"/>
</dbReference>
<comment type="similarity">
    <text evidence="1">Belongs to the glycosyltransferase 2 family.</text>
</comment>
<evidence type="ECO:0000313" key="5">
    <source>
        <dbReference type="EMBL" id="MFD1515775.1"/>
    </source>
</evidence>
<evidence type="ECO:0000256" key="1">
    <source>
        <dbReference type="ARBA" id="ARBA00006739"/>
    </source>
</evidence>
<evidence type="ECO:0000259" key="4">
    <source>
        <dbReference type="Pfam" id="PF00535"/>
    </source>
</evidence>
<comment type="caution">
    <text evidence="5">The sequence shown here is derived from an EMBL/GenBank/DDBJ whole genome shotgun (WGS) entry which is preliminary data.</text>
</comment>
<protein>
    <submittedName>
        <fullName evidence="5">Glycosyltransferase family 2 protein</fullName>
    </submittedName>
</protein>
<dbReference type="InterPro" id="IPR050834">
    <property type="entry name" value="Glycosyltransf_2"/>
</dbReference>
<reference evidence="5 6" key="1">
    <citation type="journal article" date="2019" name="Int. J. Syst. Evol. Microbiol.">
        <title>The Global Catalogue of Microorganisms (GCM) 10K type strain sequencing project: providing services to taxonomists for standard genome sequencing and annotation.</title>
        <authorList>
            <consortium name="The Broad Institute Genomics Platform"/>
            <consortium name="The Broad Institute Genome Sequencing Center for Infectious Disease"/>
            <person name="Wu L."/>
            <person name="Ma J."/>
        </authorList>
    </citation>
    <scope>NUCLEOTIDE SEQUENCE [LARGE SCALE GENOMIC DNA]</scope>
    <source>
        <strain evidence="5 6">CGMCC 1.12563</strain>
    </source>
</reference>
<dbReference type="InterPro" id="IPR001173">
    <property type="entry name" value="Glyco_trans_2-like"/>
</dbReference>
<dbReference type="PANTHER" id="PTHR43685">
    <property type="entry name" value="GLYCOSYLTRANSFERASE"/>
    <property type="match status" value="1"/>
</dbReference>
<dbReference type="CDD" id="cd00761">
    <property type="entry name" value="Glyco_tranf_GTA_type"/>
    <property type="match status" value="1"/>
</dbReference>
<dbReference type="Pfam" id="PF00535">
    <property type="entry name" value="Glycos_transf_2"/>
    <property type="match status" value="1"/>
</dbReference>
<keyword evidence="3" id="KW-0808">Transferase</keyword>
<dbReference type="Proteomes" id="UP001597187">
    <property type="component" value="Unassembled WGS sequence"/>
</dbReference>
<dbReference type="GO" id="GO:0016757">
    <property type="term" value="F:glycosyltransferase activity"/>
    <property type="evidence" value="ECO:0007669"/>
    <property type="project" value="UniProtKB-KW"/>
</dbReference>
<keyword evidence="6" id="KW-1185">Reference proteome</keyword>
<gene>
    <name evidence="5" type="ORF">ACFSBT_21045</name>
</gene>
<dbReference type="EMBL" id="JBHUDC010000011">
    <property type="protein sequence ID" value="MFD1515775.1"/>
    <property type="molecule type" value="Genomic_DNA"/>
</dbReference>
<organism evidence="5 6">
    <name type="scientific">Halomarina rubra</name>
    <dbReference type="NCBI Taxonomy" id="2071873"/>
    <lineage>
        <taxon>Archaea</taxon>
        <taxon>Methanobacteriati</taxon>
        <taxon>Methanobacteriota</taxon>
        <taxon>Stenosarchaea group</taxon>
        <taxon>Halobacteria</taxon>
        <taxon>Halobacteriales</taxon>
        <taxon>Natronomonadaceae</taxon>
        <taxon>Halomarina</taxon>
    </lineage>
</organism>
<dbReference type="AlphaFoldDB" id="A0ABD6B0R2"/>
<proteinExistence type="inferred from homology"/>